<evidence type="ECO:0000256" key="5">
    <source>
        <dbReference type="ARBA" id="ARBA00023242"/>
    </source>
</evidence>
<comment type="subunit">
    <text evidence="3">The RNase H2 complex is a heterotrimer composed of the catalytic subunit RNASEH2A and the non-catalytic subunits RNASEH2B and RNASEH2C.</text>
</comment>
<dbReference type="InterPro" id="IPR019024">
    <property type="entry name" value="RNase_H2_suB_wHTH"/>
</dbReference>
<evidence type="ECO:0000256" key="2">
    <source>
        <dbReference type="ARBA" id="ARBA00009823"/>
    </source>
</evidence>
<feature type="domain" description="Rnh202 triple barrel" evidence="9">
    <location>
        <begin position="47"/>
        <end position="110"/>
    </location>
</feature>
<dbReference type="InterPro" id="IPR041195">
    <property type="entry name" value="Rnh202_N"/>
</dbReference>
<evidence type="ECO:0000256" key="3">
    <source>
        <dbReference type="ARBA" id="ARBA00011277"/>
    </source>
</evidence>
<evidence type="ECO:0000256" key="7">
    <source>
        <dbReference type="ARBA" id="ARBA00033464"/>
    </source>
</evidence>
<protein>
    <recommendedName>
        <fullName evidence="4">Ribonuclease H2 subunit B</fullName>
    </recommendedName>
    <alternativeName>
        <fullName evidence="7">Ribonuclease HI subunit B</fullName>
    </alternativeName>
</protein>
<dbReference type="Gene3D" id="1.10.20.120">
    <property type="match status" value="1"/>
</dbReference>
<evidence type="ECO:0000259" key="8">
    <source>
        <dbReference type="Pfam" id="PF09468"/>
    </source>
</evidence>
<dbReference type="CDD" id="cd09270">
    <property type="entry name" value="RNase_H2-B"/>
    <property type="match status" value="1"/>
</dbReference>
<evidence type="ECO:0000259" key="9">
    <source>
        <dbReference type="Pfam" id="PF17745"/>
    </source>
</evidence>
<sequence length="328" mass="36091">MDNNAATTSELYHKTPEIFTAGLKKKILLVPAAILGHSSSEEHNQVPSTEGSFEISLQKLPHPRTGELSLWAFHLAGGKVYELCQLDEKLRSWFVGNYVLEDGTIKCLVPSDPLFLVLPYLLDAKKRKRFQPLNQILEGADTKSDDTAAGFGTLLAPNVYLKDLDLICSVKGFKDEKFYKLSRAKLTVWLKAKVKLLSEALEREHVNVSTKITAAGYSRKEDTQTKDQYERFAFGMISDQLPLSLQEEMAIALGLGEVKTHSNAANGTEAKKVKGAPVSAAEDYSKALKVLAAVPEKKLTAAQKQLAKVDKTGMKSISSYFTKPADGK</sequence>
<reference evidence="11" key="1">
    <citation type="submission" date="2017-01" db="EMBL/GenBank/DDBJ databases">
        <title>Comparative genomics of anhydrobiosis in the tardigrade Hypsibius dujardini.</title>
        <authorList>
            <person name="Yoshida Y."/>
            <person name="Koutsovoulos G."/>
            <person name="Laetsch D."/>
            <person name="Stevens L."/>
            <person name="Kumar S."/>
            <person name="Horikawa D."/>
            <person name="Ishino K."/>
            <person name="Komine S."/>
            <person name="Tomita M."/>
            <person name="Blaxter M."/>
            <person name="Arakawa K."/>
        </authorList>
    </citation>
    <scope>NUCLEOTIDE SEQUENCE [LARGE SCALE GENOMIC DNA]</scope>
    <source>
        <strain evidence="11">Z151</strain>
    </source>
</reference>
<dbReference type="GO" id="GO:0005654">
    <property type="term" value="C:nucleoplasm"/>
    <property type="evidence" value="ECO:0007669"/>
    <property type="project" value="TreeGrafter"/>
</dbReference>
<dbReference type="Proteomes" id="UP000192578">
    <property type="component" value="Unassembled WGS sequence"/>
</dbReference>
<dbReference type="OrthoDB" id="29098at2759"/>
<comment type="similarity">
    <text evidence="2">Belongs to the RNase H2 subunit B family.</text>
</comment>
<dbReference type="AlphaFoldDB" id="A0A1W0WTT0"/>
<comment type="function">
    <text evidence="6">Non catalytic subunit of RNase H2, an endonuclease that specifically degrades the RNA of RNA:DNA hybrids. Participates in DNA replication, possibly by mediating the removal of lagging-strand Okazaki fragment RNA primers during DNA replication. Mediates the excision of single ribonucleotides from DNA:RNA duplexes.</text>
</comment>
<dbReference type="InterPro" id="IPR040456">
    <property type="entry name" value="RNase_H2_suB"/>
</dbReference>
<comment type="caution">
    <text evidence="10">The sequence shown here is derived from an EMBL/GenBank/DDBJ whole genome shotgun (WGS) entry which is preliminary data.</text>
</comment>
<gene>
    <name evidence="10" type="ORF">BV898_07247</name>
</gene>
<feature type="domain" description="Ribonuclease H2 subunit B wHTH" evidence="8">
    <location>
        <begin position="115"/>
        <end position="268"/>
    </location>
</feature>
<dbReference type="Pfam" id="PF17745">
    <property type="entry name" value="Ydr279_N"/>
    <property type="match status" value="1"/>
</dbReference>
<dbReference type="Pfam" id="PF09468">
    <property type="entry name" value="RNase_H2-Ydr279"/>
    <property type="match status" value="1"/>
</dbReference>
<keyword evidence="5" id="KW-0539">Nucleus</keyword>
<keyword evidence="11" id="KW-1185">Reference proteome</keyword>
<organism evidence="10 11">
    <name type="scientific">Hypsibius exemplaris</name>
    <name type="common">Freshwater tardigrade</name>
    <dbReference type="NCBI Taxonomy" id="2072580"/>
    <lineage>
        <taxon>Eukaryota</taxon>
        <taxon>Metazoa</taxon>
        <taxon>Ecdysozoa</taxon>
        <taxon>Tardigrada</taxon>
        <taxon>Eutardigrada</taxon>
        <taxon>Parachela</taxon>
        <taxon>Hypsibioidea</taxon>
        <taxon>Hypsibiidae</taxon>
        <taxon>Hypsibius</taxon>
    </lineage>
</organism>
<name>A0A1W0WTT0_HYPEX</name>
<evidence type="ECO:0000313" key="10">
    <source>
        <dbReference type="EMBL" id="OQV18618.1"/>
    </source>
</evidence>
<evidence type="ECO:0000256" key="4">
    <source>
        <dbReference type="ARBA" id="ARBA00019062"/>
    </source>
</evidence>
<dbReference type="EMBL" id="MTYJ01000047">
    <property type="protein sequence ID" value="OQV18618.1"/>
    <property type="molecule type" value="Genomic_DNA"/>
</dbReference>
<accession>A0A1W0WTT0</accession>
<proteinExistence type="inferred from homology"/>
<evidence type="ECO:0000256" key="6">
    <source>
        <dbReference type="ARBA" id="ARBA00024778"/>
    </source>
</evidence>
<evidence type="ECO:0000313" key="11">
    <source>
        <dbReference type="Proteomes" id="UP000192578"/>
    </source>
</evidence>
<comment type="subcellular location">
    <subcellularLocation>
        <location evidence="1">Nucleus</location>
    </subcellularLocation>
</comment>
<dbReference type="GO" id="GO:0006401">
    <property type="term" value="P:RNA catabolic process"/>
    <property type="evidence" value="ECO:0007669"/>
    <property type="project" value="TreeGrafter"/>
</dbReference>
<dbReference type="PANTHER" id="PTHR13383">
    <property type="entry name" value="RIBONUCLEASE H2 SUBUNIT B"/>
    <property type="match status" value="1"/>
</dbReference>
<dbReference type="Gene3D" id="2.20.25.530">
    <property type="match status" value="1"/>
</dbReference>
<dbReference type="PANTHER" id="PTHR13383:SF11">
    <property type="entry name" value="RIBONUCLEASE H2 SUBUNIT B"/>
    <property type="match status" value="1"/>
</dbReference>
<evidence type="ECO:0000256" key="1">
    <source>
        <dbReference type="ARBA" id="ARBA00004123"/>
    </source>
</evidence>
<dbReference type="GO" id="GO:0032299">
    <property type="term" value="C:ribonuclease H2 complex"/>
    <property type="evidence" value="ECO:0007669"/>
    <property type="project" value="InterPro"/>
</dbReference>